<evidence type="ECO:0000256" key="5">
    <source>
        <dbReference type="PROSITE-ProRule" id="PRU00176"/>
    </source>
</evidence>
<dbReference type="InterPro" id="IPR035979">
    <property type="entry name" value="RBD_domain_sf"/>
</dbReference>
<dbReference type="GO" id="GO:0005654">
    <property type="term" value="C:nucleoplasm"/>
    <property type="evidence" value="ECO:0007669"/>
    <property type="project" value="TreeGrafter"/>
</dbReference>
<dbReference type="PROSITE" id="PS50102">
    <property type="entry name" value="RRM"/>
    <property type="match status" value="2"/>
</dbReference>
<feature type="compositionally biased region" description="Basic and acidic residues" evidence="6">
    <location>
        <begin position="648"/>
        <end position="692"/>
    </location>
</feature>
<dbReference type="InterPro" id="IPR003107">
    <property type="entry name" value="HAT"/>
</dbReference>
<dbReference type="Pfam" id="PF05843">
    <property type="entry name" value="Suf"/>
    <property type="match status" value="1"/>
</dbReference>
<dbReference type="STRING" id="7102.A0A2A4JWP7"/>
<feature type="domain" description="RRM" evidence="7">
    <location>
        <begin position="736"/>
        <end position="812"/>
    </location>
</feature>
<feature type="region of interest" description="Disordered" evidence="6">
    <location>
        <begin position="640"/>
        <end position="731"/>
    </location>
</feature>
<feature type="compositionally biased region" description="Polar residues" evidence="6">
    <location>
        <begin position="957"/>
        <end position="969"/>
    </location>
</feature>
<dbReference type="AlphaFoldDB" id="A0A2A4JWP7"/>
<accession>A0A2A4JWP7</accession>
<evidence type="ECO:0000256" key="6">
    <source>
        <dbReference type="SAM" id="MobiDB-lite"/>
    </source>
</evidence>
<feature type="compositionally biased region" description="Basic and acidic residues" evidence="6">
    <location>
        <begin position="1"/>
        <end position="11"/>
    </location>
</feature>
<dbReference type="Gene3D" id="3.30.70.330">
    <property type="match status" value="2"/>
</dbReference>
<dbReference type="SMART" id="SM00360">
    <property type="entry name" value="RRM"/>
    <property type="match status" value="2"/>
</dbReference>
<dbReference type="SUPFAM" id="SSF48452">
    <property type="entry name" value="TPR-like"/>
    <property type="match status" value="2"/>
</dbReference>
<dbReference type="GO" id="GO:0000398">
    <property type="term" value="P:mRNA splicing, via spliceosome"/>
    <property type="evidence" value="ECO:0007669"/>
    <property type="project" value="TreeGrafter"/>
</dbReference>
<dbReference type="InterPro" id="IPR011990">
    <property type="entry name" value="TPR-like_helical_dom_sf"/>
</dbReference>
<dbReference type="InterPro" id="IPR012677">
    <property type="entry name" value="Nucleotide-bd_a/b_plait_sf"/>
</dbReference>
<evidence type="ECO:0000256" key="1">
    <source>
        <dbReference type="ARBA" id="ARBA00004123"/>
    </source>
</evidence>
<dbReference type="SUPFAM" id="SSF54928">
    <property type="entry name" value="RNA-binding domain, RBD"/>
    <property type="match status" value="2"/>
</dbReference>
<reference evidence="8" key="1">
    <citation type="submission" date="2017-09" db="EMBL/GenBank/DDBJ databases">
        <title>Contemporary evolution of a Lepidopteran species, Heliothis virescens, in response to modern agricultural practices.</title>
        <authorList>
            <person name="Fritz M.L."/>
            <person name="Deyonke A.M."/>
            <person name="Papanicolaou A."/>
            <person name="Micinski S."/>
            <person name="Westbrook J."/>
            <person name="Gould F."/>
        </authorList>
    </citation>
    <scope>NUCLEOTIDE SEQUENCE [LARGE SCALE GENOMIC DNA]</scope>
    <source>
        <strain evidence="8">HvINT-</strain>
        <tissue evidence="8">Whole body</tissue>
    </source>
</reference>
<dbReference type="PANTHER" id="PTHR15481">
    <property type="entry name" value="RIBONUCLEIC ACID BINDING PROTEIN S1"/>
    <property type="match status" value="1"/>
</dbReference>
<feature type="compositionally biased region" description="Acidic residues" evidence="6">
    <location>
        <begin position="12"/>
        <end position="40"/>
    </location>
</feature>
<keyword evidence="3 5" id="KW-0694">RNA-binding</keyword>
<evidence type="ECO:0000256" key="2">
    <source>
        <dbReference type="ARBA" id="ARBA00022737"/>
    </source>
</evidence>
<dbReference type="GO" id="GO:0005737">
    <property type="term" value="C:cytoplasm"/>
    <property type="evidence" value="ECO:0007669"/>
    <property type="project" value="TreeGrafter"/>
</dbReference>
<dbReference type="InterPro" id="IPR008847">
    <property type="entry name" value="Suf"/>
</dbReference>
<proteinExistence type="predicted"/>
<keyword evidence="4" id="KW-0539">Nucleus</keyword>
<feature type="region of interest" description="Disordered" evidence="6">
    <location>
        <begin position="935"/>
        <end position="989"/>
    </location>
</feature>
<keyword evidence="2" id="KW-0677">Repeat</keyword>
<evidence type="ECO:0000256" key="4">
    <source>
        <dbReference type="ARBA" id="ARBA00023242"/>
    </source>
</evidence>
<dbReference type="EMBL" id="NWSH01000463">
    <property type="protein sequence ID" value="PCG76239.1"/>
    <property type="molecule type" value="Genomic_DNA"/>
</dbReference>
<comment type="caution">
    <text evidence="8">The sequence shown here is derived from an EMBL/GenBank/DDBJ whole genome shotgun (WGS) entry which is preliminary data.</text>
</comment>
<dbReference type="Gene3D" id="1.25.40.10">
    <property type="entry name" value="Tetratricopeptide repeat domain"/>
    <property type="match status" value="2"/>
</dbReference>
<feature type="compositionally biased region" description="Low complexity" evidence="6">
    <location>
        <begin position="942"/>
        <end position="956"/>
    </location>
</feature>
<protein>
    <recommendedName>
        <fullName evidence="7">RRM domain-containing protein</fullName>
    </recommendedName>
</protein>
<dbReference type="GO" id="GO:0003723">
    <property type="term" value="F:RNA binding"/>
    <property type="evidence" value="ECO:0007669"/>
    <property type="project" value="UniProtKB-UniRule"/>
</dbReference>
<dbReference type="InterPro" id="IPR000504">
    <property type="entry name" value="RRM_dom"/>
</dbReference>
<dbReference type="SMART" id="SM00386">
    <property type="entry name" value="HAT"/>
    <property type="match status" value="2"/>
</dbReference>
<name>A0A2A4JWP7_HELVI</name>
<dbReference type="GO" id="GO:0061574">
    <property type="term" value="C:ASAP complex"/>
    <property type="evidence" value="ECO:0007669"/>
    <property type="project" value="TreeGrafter"/>
</dbReference>
<evidence type="ECO:0000313" key="8">
    <source>
        <dbReference type="EMBL" id="PCG76239.1"/>
    </source>
</evidence>
<feature type="domain" description="RRM" evidence="7">
    <location>
        <begin position="828"/>
        <end position="906"/>
    </location>
</feature>
<evidence type="ECO:0000256" key="3">
    <source>
        <dbReference type="ARBA" id="ARBA00022884"/>
    </source>
</evidence>
<evidence type="ECO:0000259" key="7">
    <source>
        <dbReference type="PROSITE" id="PS50102"/>
    </source>
</evidence>
<gene>
    <name evidence="8" type="ORF">B5V51_10032</name>
</gene>
<dbReference type="PANTHER" id="PTHR15481:SF5">
    <property type="entry name" value="SQUAMOUS CELL CARCINOMA ANTIGEN RECOGNIZED BY T-CELLS 3"/>
    <property type="match status" value="1"/>
</dbReference>
<feature type="region of interest" description="Disordered" evidence="6">
    <location>
        <begin position="1"/>
        <end position="40"/>
    </location>
</feature>
<sequence>MAIVEDEVRNESEEENEIEVVVEEEEADAADSDDSDDEDEDMILERKVKELEARIAEDPYNYDEHVDLIQALWGLSSLERWRSAFERLQQLSSLRAEHWLLRLQTEMSLAHTDVSRERVAKLFQEAALDCYSIPILSEWCSWSLTFGEADKARAQLEEVIRRAGADPFSGKIFWDAKLELEKAQLETMREEDKEYTAQKERVLWCLEEAVSRPLLRGEDALQQMEELALSMHDQDYVDKVKKQHESAADFLNKITPFEDKLLTLENPDEKCQVYQEYIDTVKDLSLDEKYAECDSNGILRVLYDRATTDCIVCTGSYELLVAYGRHAHAHSSRSTYARVLQSCARRCPRRATFWTLAMQQAEHEGRGFEEHVRARAAVLRPPLSAPRHLLDARHAAGGARGEGVRGGMYCVTSHSPRSTYARVLQSCARRCPRRATFWTLAMQQAEHEGRGFEEVKSIFETALSKGMETYKQNEALWLSYLEYTRRRTQLDNEDDVEKMRRTFRLAWDSLAEAWGEEANDCEVPLYWARLEYKVLNDPKQGKEIFEEIFKYGENKTMSKYWEALIILESNRTPRPSENKLRDLMRRALRSVKDYPPSIARLWTDYERDHGHLSTLRECVDACEAKTKEWRDSYQAMKDKMIGKKQQKGKPDNKKSKFDKKKSKEDVKDKGKGKRKSDGPDEGAEGKRKKEVEMEVDQEDTGGVKRSHDEEEDDVGESKRQRTDSTSPHRLGTRDACTLFVSNLEFKVDEQRLRDKLSQYGDIISLRVRKGIKAFGGSICYCQYKTPEAVDEALKHDRMPLDGRPMFLSRYSAKKSKPTFKYSTEAEKNKLFVKNLPFSHCTKDALADVFDKYGKLKDVRVVTHKDGKPKGLAYIEYEDENSAAAAVASTHGMTLADRKLDVALSAPPPRQAAELPALGLAKRDSGGGMRRTQLSSFIPSVLQRPSTSTARPTTSQANGSSTNGDQTNGDHSNDKRPLSNSDFRTLLLKK</sequence>
<comment type="subcellular location">
    <subcellularLocation>
        <location evidence="1">Nucleus</location>
    </subcellularLocation>
</comment>
<dbReference type="Pfam" id="PF00076">
    <property type="entry name" value="RRM_1"/>
    <property type="match status" value="2"/>
</dbReference>
<organism evidence="8">
    <name type="scientific">Heliothis virescens</name>
    <name type="common">Tobacco budworm moth</name>
    <dbReference type="NCBI Taxonomy" id="7102"/>
    <lineage>
        <taxon>Eukaryota</taxon>
        <taxon>Metazoa</taxon>
        <taxon>Ecdysozoa</taxon>
        <taxon>Arthropoda</taxon>
        <taxon>Hexapoda</taxon>
        <taxon>Insecta</taxon>
        <taxon>Pterygota</taxon>
        <taxon>Neoptera</taxon>
        <taxon>Endopterygota</taxon>
        <taxon>Lepidoptera</taxon>
        <taxon>Glossata</taxon>
        <taxon>Ditrysia</taxon>
        <taxon>Noctuoidea</taxon>
        <taxon>Noctuidae</taxon>
        <taxon>Heliothinae</taxon>
        <taxon>Heliothis</taxon>
    </lineage>
</organism>